<dbReference type="InterPro" id="IPR003593">
    <property type="entry name" value="AAA+_ATPase"/>
</dbReference>
<feature type="transmembrane region" description="Helical" evidence="9">
    <location>
        <begin position="360"/>
        <end position="384"/>
    </location>
</feature>
<dbReference type="CDD" id="cd03250">
    <property type="entry name" value="ABCC_MRP_domain1"/>
    <property type="match status" value="1"/>
</dbReference>
<feature type="transmembrane region" description="Helical" evidence="9">
    <location>
        <begin position="79"/>
        <end position="100"/>
    </location>
</feature>
<dbReference type="AlphaFoldDB" id="A0A7R9QQ02"/>
<evidence type="ECO:0000313" key="12">
    <source>
        <dbReference type="Proteomes" id="UP000728032"/>
    </source>
</evidence>
<protein>
    <recommendedName>
        <fullName evidence="10">AAA+ ATPase domain-containing protein</fullName>
    </recommendedName>
</protein>
<dbReference type="InterPro" id="IPR036640">
    <property type="entry name" value="ABC1_TM_sf"/>
</dbReference>
<evidence type="ECO:0000256" key="3">
    <source>
        <dbReference type="ARBA" id="ARBA00022692"/>
    </source>
</evidence>
<keyword evidence="6" id="KW-0067">ATP-binding</keyword>
<dbReference type="FunFam" id="1.20.1560.10:FF:000007">
    <property type="entry name" value="ATP-binding cassette subfamily C member 1"/>
    <property type="match status" value="1"/>
</dbReference>
<organism evidence="11">
    <name type="scientific">Oppiella nova</name>
    <dbReference type="NCBI Taxonomy" id="334625"/>
    <lineage>
        <taxon>Eukaryota</taxon>
        <taxon>Metazoa</taxon>
        <taxon>Ecdysozoa</taxon>
        <taxon>Arthropoda</taxon>
        <taxon>Chelicerata</taxon>
        <taxon>Arachnida</taxon>
        <taxon>Acari</taxon>
        <taxon>Acariformes</taxon>
        <taxon>Sarcoptiformes</taxon>
        <taxon>Oribatida</taxon>
        <taxon>Brachypylina</taxon>
        <taxon>Oppioidea</taxon>
        <taxon>Oppiidae</taxon>
        <taxon>Oppiella</taxon>
    </lineage>
</organism>
<gene>
    <name evidence="11" type="ORF">ONB1V03_LOCUS10688</name>
</gene>
<dbReference type="FunFam" id="3.40.50.300:FF:000997">
    <property type="entry name" value="Multidrug resistance-associated protein 1"/>
    <property type="match status" value="1"/>
</dbReference>
<feature type="transmembrane region" description="Helical" evidence="9">
    <location>
        <begin position="106"/>
        <end position="128"/>
    </location>
</feature>
<dbReference type="GO" id="GO:0005774">
    <property type="term" value="C:vacuolar membrane"/>
    <property type="evidence" value="ECO:0007669"/>
    <property type="project" value="UniProtKB-SubCell"/>
</dbReference>
<dbReference type="EMBL" id="CAJPVJ010007428">
    <property type="protein sequence ID" value="CAG2171225.1"/>
    <property type="molecule type" value="Genomic_DNA"/>
</dbReference>
<evidence type="ECO:0000256" key="8">
    <source>
        <dbReference type="ARBA" id="ARBA00023136"/>
    </source>
</evidence>
<dbReference type="SMART" id="SM00382">
    <property type="entry name" value="AAA"/>
    <property type="match status" value="1"/>
</dbReference>
<keyword evidence="12" id="KW-1185">Reference proteome</keyword>
<dbReference type="PANTHER" id="PTHR24223:SF443">
    <property type="entry name" value="MULTIDRUG-RESISTANCE LIKE PROTEIN 1, ISOFORM I"/>
    <property type="match status" value="1"/>
</dbReference>
<dbReference type="InterPro" id="IPR027417">
    <property type="entry name" value="P-loop_NTPase"/>
</dbReference>
<evidence type="ECO:0000256" key="1">
    <source>
        <dbReference type="ARBA" id="ARBA00004128"/>
    </source>
</evidence>
<dbReference type="InterPro" id="IPR011527">
    <property type="entry name" value="ABC1_TM_dom"/>
</dbReference>
<feature type="non-terminal residue" evidence="11">
    <location>
        <position position="907"/>
    </location>
</feature>
<dbReference type="InterPro" id="IPR050173">
    <property type="entry name" value="ABC_transporter_C-like"/>
</dbReference>
<evidence type="ECO:0000256" key="5">
    <source>
        <dbReference type="ARBA" id="ARBA00022741"/>
    </source>
</evidence>
<comment type="subcellular location">
    <subcellularLocation>
        <location evidence="1">Vacuole membrane</location>
        <topology evidence="1">Multi-pass membrane protein</topology>
    </subcellularLocation>
</comment>
<proteinExistence type="predicted"/>
<dbReference type="GO" id="GO:0016887">
    <property type="term" value="F:ATP hydrolysis activity"/>
    <property type="evidence" value="ECO:0007669"/>
    <property type="project" value="InterPro"/>
</dbReference>
<dbReference type="SUPFAM" id="SSF90123">
    <property type="entry name" value="ABC transporter transmembrane region"/>
    <property type="match status" value="1"/>
</dbReference>
<dbReference type="Pfam" id="PF00664">
    <property type="entry name" value="ABC_membrane"/>
    <property type="match status" value="1"/>
</dbReference>
<dbReference type="GO" id="GO:0005524">
    <property type="term" value="F:ATP binding"/>
    <property type="evidence" value="ECO:0007669"/>
    <property type="project" value="UniProtKB-KW"/>
</dbReference>
<dbReference type="SUPFAM" id="SSF52540">
    <property type="entry name" value="P-loop containing nucleoside triphosphate hydrolases"/>
    <property type="match status" value="1"/>
</dbReference>
<evidence type="ECO:0000256" key="9">
    <source>
        <dbReference type="SAM" id="Phobius"/>
    </source>
</evidence>
<feature type="domain" description="AAA+ ATPase" evidence="10">
    <location>
        <begin position="761"/>
        <end position="904"/>
    </location>
</feature>
<feature type="transmembrane region" description="Helical" evidence="9">
    <location>
        <begin position="38"/>
        <end position="59"/>
    </location>
</feature>
<reference evidence="11" key="1">
    <citation type="submission" date="2020-11" db="EMBL/GenBank/DDBJ databases">
        <authorList>
            <person name="Tran Van P."/>
        </authorList>
    </citation>
    <scope>NUCLEOTIDE SEQUENCE</scope>
</reference>
<feature type="transmembrane region" description="Helical" evidence="9">
    <location>
        <begin position="140"/>
        <end position="158"/>
    </location>
</feature>
<keyword evidence="8 9" id="KW-0472">Membrane</keyword>
<evidence type="ECO:0000256" key="2">
    <source>
        <dbReference type="ARBA" id="ARBA00022448"/>
    </source>
</evidence>
<feature type="transmembrane region" description="Helical" evidence="9">
    <location>
        <begin position="679"/>
        <end position="697"/>
    </location>
</feature>
<keyword evidence="5" id="KW-0547">Nucleotide-binding</keyword>
<sequence length="907" mass="102915">MVINDWFEDFCGGHQFWDNDLTWNTTSPELTECFRQTALIWIPSAFLWLFAPMECILIARSRAHLIPWNIYNMTRIISVAIICLFSLLDCLFCIYLYVQYDEQRYASQFCAPFVTFATFLLLDVLLLFHRWRGIHTSGVVWIFSFLALVFSFPTFYTFCFLQRPEYYYEFISYLVYYSALIVVFLLSCFADSLPKYSPTATDPQLDESSPDSEVHLNSPEIEASFLSKITFWWFNGLAIKGYRKGLTSSDLWNLREDDKTNTIAPQFDKNWLKQISYSKTRKESQNLVSYHNNEATIETKTVIPTKNPGVLVTLIKTFGSYFVTGAAFKLLHDLLQFVSPQLLKSLIIFVSKPTEVEPVWHGYFIALMLFLTACVQSLMLNYYFNVMFVIGMRVRTALTSAIYRKSLNLSNSARKATTTGEVVNLMSVDAQRFVDLLTFINLVWSAPLQIFLALFFLWQELGPSVLAGLAVMILLLPANAFLATYQRKLQIKQMKEKDERVKTMNEILNGIRVIKLYAWEKSFMENVFRIRNIELNNLRHMAYLSCVSTFLWTCAPFLVSLVTFGLYVLIDENNVLDAQKAFVSLALFNLLRFPMTMLPQMITFIVMTSVSVKRLNKFFNSSQLEKYVTRNEDPDHVISIEKGTFTWNTKDETDSDDKTDIPVANTLIDIDIKVKKGSLVAVVGSVITFIVMTSVSVKRLNKFFNSSQLEKYVTRNEDPDDVISIEKGTFTWNTKDETDSDNKTDIPVANTLIDIDIKVKKGSLVAVVGSVGSGKSSLISAILGEMDCVSGLVNVNGSSKIAYVPQQAWIQNTSLKNNVVFGVKADKQKYDKIIKACALGPDLAILPGGDDTEIGEKGINLSGGQKQRVSVARACYSDADIVLMDDPLSAVDSHVAKHMFEKVLSNE</sequence>
<dbReference type="Gene3D" id="1.20.1560.10">
    <property type="entry name" value="ABC transporter type 1, transmembrane domain"/>
    <property type="match status" value="1"/>
</dbReference>
<dbReference type="Proteomes" id="UP000728032">
    <property type="component" value="Unassembled WGS sequence"/>
</dbReference>
<accession>A0A7R9QQ02</accession>
<dbReference type="PANTHER" id="PTHR24223">
    <property type="entry name" value="ATP-BINDING CASSETTE SUB-FAMILY C"/>
    <property type="match status" value="1"/>
</dbReference>
<dbReference type="CDD" id="cd18595">
    <property type="entry name" value="ABC_6TM_MRP1_2_3_6_D1_like"/>
    <property type="match status" value="1"/>
</dbReference>
<dbReference type="Pfam" id="PF00005">
    <property type="entry name" value="ABC_tran"/>
    <property type="match status" value="1"/>
</dbReference>
<feature type="transmembrane region" description="Helical" evidence="9">
    <location>
        <begin position="541"/>
        <end position="570"/>
    </location>
</feature>
<evidence type="ECO:0000256" key="7">
    <source>
        <dbReference type="ARBA" id="ARBA00022989"/>
    </source>
</evidence>
<dbReference type="InterPro" id="IPR003439">
    <property type="entry name" value="ABC_transporter-like_ATP-bd"/>
</dbReference>
<keyword evidence="3 9" id="KW-0812">Transmembrane</keyword>
<keyword evidence="7 9" id="KW-1133">Transmembrane helix</keyword>
<evidence type="ECO:0000256" key="4">
    <source>
        <dbReference type="ARBA" id="ARBA00022737"/>
    </source>
</evidence>
<dbReference type="Gene3D" id="3.40.50.300">
    <property type="entry name" value="P-loop containing nucleotide triphosphate hydrolases"/>
    <property type="match status" value="1"/>
</dbReference>
<evidence type="ECO:0000313" key="11">
    <source>
        <dbReference type="EMBL" id="CAD7654038.1"/>
    </source>
</evidence>
<dbReference type="OrthoDB" id="6412548at2759"/>
<evidence type="ECO:0000259" key="10">
    <source>
        <dbReference type="SMART" id="SM00382"/>
    </source>
</evidence>
<feature type="transmembrane region" description="Helical" evidence="9">
    <location>
        <begin position="310"/>
        <end position="331"/>
    </location>
</feature>
<evidence type="ECO:0000256" key="6">
    <source>
        <dbReference type="ARBA" id="ARBA00022840"/>
    </source>
</evidence>
<keyword evidence="4" id="KW-0677">Repeat</keyword>
<keyword evidence="2" id="KW-0813">Transport</keyword>
<feature type="transmembrane region" description="Helical" evidence="9">
    <location>
        <begin position="464"/>
        <end position="485"/>
    </location>
</feature>
<feature type="transmembrane region" description="Helical" evidence="9">
    <location>
        <begin position="436"/>
        <end position="458"/>
    </location>
</feature>
<dbReference type="EMBL" id="OC922253">
    <property type="protein sequence ID" value="CAD7654038.1"/>
    <property type="molecule type" value="Genomic_DNA"/>
</dbReference>
<feature type="transmembrane region" description="Helical" evidence="9">
    <location>
        <begin position="170"/>
        <end position="190"/>
    </location>
</feature>
<name>A0A7R9QQ02_9ACAR</name>
<dbReference type="GO" id="GO:0140359">
    <property type="term" value="F:ABC-type transporter activity"/>
    <property type="evidence" value="ECO:0007669"/>
    <property type="project" value="InterPro"/>
</dbReference>
<feature type="transmembrane region" description="Helical" evidence="9">
    <location>
        <begin position="590"/>
        <end position="612"/>
    </location>
</feature>